<organism evidence="1">
    <name type="scientific">Arundo donax</name>
    <name type="common">Giant reed</name>
    <name type="synonym">Donax arundinaceus</name>
    <dbReference type="NCBI Taxonomy" id="35708"/>
    <lineage>
        <taxon>Eukaryota</taxon>
        <taxon>Viridiplantae</taxon>
        <taxon>Streptophyta</taxon>
        <taxon>Embryophyta</taxon>
        <taxon>Tracheophyta</taxon>
        <taxon>Spermatophyta</taxon>
        <taxon>Magnoliopsida</taxon>
        <taxon>Liliopsida</taxon>
        <taxon>Poales</taxon>
        <taxon>Poaceae</taxon>
        <taxon>PACMAD clade</taxon>
        <taxon>Arundinoideae</taxon>
        <taxon>Arundineae</taxon>
        <taxon>Arundo</taxon>
    </lineage>
</organism>
<name>A0A0A9C6Z5_ARUDO</name>
<dbReference type="EMBL" id="GBRH01228740">
    <property type="protein sequence ID" value="JAD69155.1"/>
    <property type="molecule type" value="Transcribed_RNA"/>
</dbReference>
<reference evidence="1" key="2">
    <citation type="journal article" date="2015" name="Data Brief">
        <title>Shoot transcriptome of the giant reed, Arundo donax.</title>
        <authorList>
            <person name="Barrero R.A."/>
            <person name="Guerrero F.D."/>
            <person name="Moolhuijzen P."/>
            <person name="Goolsby J.A."/>
            <person name="Tidwell J."/>
            <person name="Bellgard S.E."/>
            <person name="Bellgard M.I."/>
        </authorList>
    </citation>
    <scope>NUCLEOTIDE SEQUENCE</scope>
    <source>
        <tissue evidence="1">Shoot tissue taken approximately 20 cm above the soil surface</tissue>
    </source>
</reference>
<protein>
    <submittedName>
        <fullName evidence="1">Uncharacterized protein</fullName>
    </submittedName>
</protein>
<evidence type="ECO:0000313" key="1">
    <source>
        <dbReference type="EMBL" id="JAD69155.1"/>
    </source>
</evidence>
<dbReference type="AlphaFoldDB" id="A0A0A9C6Z5"/>
<reference evidence="1" key="1">
    <citation type="submission" date="2014-09" db="EMBL/GenBank/DDBJ databases">
        <authorList>
            <person name="Magalhaes I.L.F."/>
            <person name="Oliveira U."/>
            <person name="Santos F.R."/>
            <person name="Vidigal T.H.D.A."/>
            <person name="Brescovit A.D."/>
            <person name="Santos A.J."/>
        </authorList>
    </citation>
    <scope>NUCLEOTIDE SEQUENCE</scope>
    <source>
        <tissue evidence="1">Shoot tissue taken approximately 20 cm above the soil surface</tissue>
    </source>
</reference>
<proteinExistence type="predicted"/>
<sequence length="36" mass="4133">MLKGQCTSLIMDRFGTNQIWQQNSVECIVNISSKKM</sequence>
<accession>A0A0A9C6Z5</accession>